<evidence type="ECO:0000256" key="5">
    <source>
        <dbReference type="ARBA" id="ARBA00023146"/>
    </source>
</evidence>
<evidence type="ECO:0000313" key="8">
    <source>
        <dbReference type="Proteomes" id="UP000176287"/>
    </source>
</evidence>
<dbReference type="Gene3D" id="3.30.930.10">
    <property type="entry name" value="Bira Bifunctional Protein, Domain 2"/>
    <property type="match status" value="1"/>
</dbReference>
<dbReference type="Pfam" id="PF00152">
    <property type="entry name" value="tRNA-synt_2"/>
    <property type="match status" value="1"/>
</dbReference>
<dbReference type="STRING" id="1798649.A3B13_00860"/>
<evidence type="ECO:0000256" key="4">
    <source>
        <dbReference type="ARBA" id="ARBA00022917"/>
    </source>
</evidence>
<keyword evidence="1" id="KW-0436">Ligase</keyword>
<accession>A0A1G2CIN9</accession>
<evidence type="ECO:0000256" key="2">
    <source>
        <dbReference type="ARBA" id="ARBA00022741"/>
    </source>
</evidence>
<reference evidence="7 8" key="1">
    <citation type="journal article" date="2016" name="Nat. Commun.">
        <title>Thousands of microbial genomes shed light on interconnected biogeochemical processes in an aquifer system.</title>
        <authorList>
            <person name="Anantharaman K."/>
            <person name="Brown C.T."/>
            <person name="Hug L.A."/>
            <person name="Sharon I."/>
            <person name="Castelle C.J."/>
            <person name="Probst A.J."/>
            <person name="Thomas B.C."/>
            <person name="Singh A."/>
            <person name="Wilkins M.J."/>
            <person name="Karaoz U."/>
            <person name="Brodie E.L."/>
            <person name="Williams K.H."/>
            <person name="Hubbard S.S."/>
            <person name="Banfield J.F."/>
        </authorList>
    </citation>
    <scope>NUCLEOTIDE SEQUENCE [LARGE SCALE GENOMIC DNA]</scope>
</reference>
<dbReference type="GO" id="GO:0006422">
    <property type="term" value="P:aspartyl-tRNA aminoacylation"/>
    <property type="evidence" value="ECO:0007669"/>
    <property type="project" value="TreeGrafter"/>
</dbReference>
<dbReference type="SUPFAM" id="SSF55681">
    <property type="entry name" value="Class II aaRS and biotin synthetases"/>
    <property type="match status" value="1"/>
</dbReference>
<dbReference type="EMBL" id="MHKZ01000003">
    <property type="protein sequence ID" value="OGZ01229.1"/>
    <property type="molecule type" value="Genomic_DNA"/>
</dbReference>
<dbReference type="GO" id="GO:0005524">
    <property type="term" value="F:ATP binding"/>
    <property type="evidence" value="ECO:0007669"/>
    <property type="project" value="UniProtKB-KW"/>
</dbReference>
<protein>
    <recommendedName>
        <fullName evidence="6">Aminoacyl-tRNA synthetase class II (D/K/N) domain-containing protein</fullName>
    </recommendedName>
</protein>
<name>A0A1G2CIN9_9BACT</name>
<dbReference type="Proteomes" id="UP000176287">
    <property type="component" value="Unassembled WGS sequence"/>
</dbReference>
<evidence type="ECO:0000256" key="1">
    <source>
        <dbReference type="ARBA" id="ARBA00022598"/>
    </source>
</evidence>
<organism evidence="7 8">
    <name type="scientific">Candidatus Liptonbacteria bacterium RIFCSPLOWO2_01_FULL_45_15</name>
    <dbReference type="NCBI Taxonomy" id="1798649"/>
    <lineage>
        <taxon>Bacteria</taxon>
        <taxon>Candidatus Liptoniibacteriota</taxon>
    </lineage>
</organism>
<feature type="domain" description="Aminoacyl-tRNA synthetase class II (D/K/N)" evidence="6">
    <location>
        <begin position="3"/>
        <end position="55"/>
    </location>
</feature>
<dbReference type="AlphaFoldDB" id="A0A1G2CIN9"/>
<keyword evidence="4" id="KW-0648">Protein biosynthesis</keyword>
<dbReference type="PANTHER" id="PTHR22594:SF5">
    <property type="entry name" value="ASPARTATE--TRNA LIGASE, MITOCHONDRIAL"/>
    <property type="match status" value="1"/>
</dbReference>
<proteinExistence type="predicted"/>
<keyword evidence="5" id="KW-0030">Aminoacyl-tRNA synthetase</keyword>
<evidence type="ECO:0000256" key="3">
    <source>
        <dbReference type="ARBA" id="ARBA00022840"/>
    </source>
</evidence>
<keyword evidence="2" id="KW-0547">Nucleotide-binding</keyword>
<dbReference type="GO" id="GO:0004815">
    <property type="term" value="F:aspartate-tRNA ligase activity"/>
    <property type="evidence" value="ECO:0007669"/>
    <property type="project" value="TreeGrafter"/>
</dbReference>
<sequence length="83" mass="9185">MGLSPELTESRFGHLIHAYEYGAPTHAGIAPGLDRLLMILQNEPNIREVIAFPKTGDGRDPMMDAPSEVDKKQLDELGLEIKK</sequence>
<evidence type="ECO:0000313" key="7">
    <source>
        <dbReference type="EMBL" id="OGZ01229.1"/>
    </source>
</evidence>
<gene>
    <name evidence="7" type="ORF">A3B13_00860</name>
</gene>
<evidence type="ECO:0000259" key="6">
    <source>
        <dbReference type="Pfam" id="PF00152"/>
    </source>
</evidence>
<dbReference type="InterPro" id="IPR004364">
    <property type="entry name" value="Aa-tRNA-synt_II"/>
</dbReference>
<comment type="caution">
    <text evidence="7">The sequence shown here is derived from an EMBL/GenBank/DDBJ whole genome shotgun (WGS) entry which is preliminary data.</text>
</comment>
<dbReference type="PANTHER" id="PTHR22594">
    <property type="entry name" value="ASPARTYL/LYSYL-TRNA SYNTHETASE"/>
    <property type="match status" value="1"/>
</dbReference>
<keyword evidence="3" id="KW-0067">ATP-binding</keyword>
<dbReference type="InterPro" id="IPR045864">
    <property type="entry name" value="aa-tRNA-synth_II/BPL/LPL"/>
</dbReference>